<organism evidence="4 5">
    <name type="scientific">Schleiferilactobacillus harbinensis DSM 16991</name>
    <dbReference type="NCBI Taxonomy" id="1122147"/>
    <lineage>
        <taxon>Bacteria</taxon>
        <taxon>Bacillati</taxon>
        <taxon>Bacillota</taxon>
        <taxon>Bacilli</taxon>
        <taxon>Lactobacillales</taxon>
        <taxon>Lactobacillaceae</taxon>
        <taxon>Schleiferilactobacillus</taxon>
    </lineage>
</organism>
<dbReference type="InterPro" id="IPR011330">
    <property type="entry name" value="Glyco_hydro/deAcase_b/a-brl"/>
</dbReference>
<dbReference type="CDD" id="cd10918">
    <property type="entry name" value="CE4_NodB_like_5s_6s"/>
    <property type="match status" value="1"/>
</dbReference>
<dbReference type="RefSeq" id="WP_051225437.1">
    <property type="nucleotide sequence ID" value="NZ_AUEH01000052.1"/>
</dbReference>
<proteinExistence type="predicted"/>
<dbReference type="Gene3D" id="3.20.20.370">
    <property type="entry name" value="Glycoside hydrolase/deacetylase"/>
    <property type="match status" value="1"/>
</dbReference>
<evidence type="ECO:0000313" key="5">
    <source>
        <dbReference type="Proteomes" id="UP000050949"/>
    </source>
</evidence>
<evidence type="ECO:0000259" key="3">
    <source>
        <dbReference type="PROSITE" id="PS51677"/>
    </source>
</evidence>
<dbReference type="Proteomes" id="UP000050949">
    <property type="component" value="Unassembled WGS sequence"/>
</dbReference>
<dbReference type="PANTHER" id="PTHR34216">
    <property type="match status" value="1"/>
</dbReference>
<dbReference type="InterPro" id="IPR051398">
    <property type="entry name" value="Polysacch_Deacetylase"/>
</dbReference>
<evidence type="ECO:0000256" key="2">
    <source>
        <dbReference type="ARBA" id="ARBA00022729"/>
    </source>
</evidence>
<dbReference type="GO" id="GO:0005576">
    <property type="term" value="C:extracellular region"/>
    <property type="evidence" value="ECO:0007669"/>
    <property type="project" value="UniProtKB-SubCell"/>
</dbReference>
<dbReference type="AlphaFoldDB" id="A0A0R1XJH5"/>
<comment type="subcellular location">
    <subcellularLocation>
        <location evidence="1">Secreted</location>
    </subcellularLocation>
</comment>
<dbReference type="InterPro" id="IPR024968">
    <property type="entry name" value="SlpA_C_lactobacillus"/>
</dbReference>
<dbReference type="GO" id="GO:0016810">
    <property type="term" value="F:hydrolase activity, acting on carbon-nitrogen (but not peptide) bonds"/>
    <property type="evidence" value="ECO:0007669"/>
    <property type="project" value="InterPro"/>
</dbReference>
<dbReference type="GO" id="GO:0005975">
    <property type="term" value="P:carbohydrate metabolic process"/>
    <property type="evidence" value="ECO:0007669"/>
    <property type="project" value="InterPro"/>
</dbReference>
<dbReference type="Pfam" id="PF03217">
    <property type="entry name" value="SlpA"/>
    <property type="match status" value="1"/>
</dbReference>
<name>A0A0R1XJH5_9LACO</name>
<dbReference type="Pfam" id="PF01522">
    <property type="entry name" value="Polysacc_deac_1"/>
    <property type="match status" value="1"/>
</dbReference>
<dbReference type="PROSITE" id="PS51677">
    <property type="entry name" value="NODB"/>
    <property type="match status" value="1"/>
</dbReference>
<comment type="caution">
    <text evidence="4">The sequence shown here is derived from an EMBL/GenBank/DDBJ whole genome shotgun (WGS) entry which is preliminary data.</text>
</comment>
<accession>A0A0R1XJH5</accession>
<dbReference type="OrthoDB" id="9778320at2"/>
<dbReference type="eggNOG" id="COG0726">
    <property type="taxonomic scope" value="Bacteria"/>
</dbReference>
<gene>
    <name evidence="4" type="ORF">FC91_GL002458</name>
</gene>
<dbReference type="PATRIC" id="fig|1122147.4.peg.2539"/>
<evidence type="ECO:0000313" key="4">
    <source>
        <dbReference type="EMBL" id="KRM27542.1"/>
    </source>
</evidence>
<feature type="domain" description="NodB homology" evidence="3">
    <location>
        <begin position="434"/>
        <end position="605"/>
    </location>
</feature>
<dbReference type="PANTHER" id="PTHR34216:SF3">
    <property type="entry name" value="POLY-BETA-1,6-N-ACETYL-D-GLUCOSAMINE N-DEACETYLASE"/>
    <property type="match status" value="1"/>
</dbReference>
<reference evidence="4 5" key="1">
    <citation type="journal article" date="2015" name="Genome Announc.">
        <title>Expanding the biotechnology potential of lactobacilli through comparative genomics of 213 strains and associated genera.</title>
        <authorList>
            <person name="Sun Z."/>
            <person name="Harris H.M."/>
            <person name="McCann A."/>
            <person name="Guo C."/>
            <person name="Argimon S."/>
            <person name="Zhang W."/>
            <person name="Yang X."/>
            <person name="Jeffery I.B."/>
            <person name="Cooney J.C."/>
            <person name="Kagawa T.F."/>
            <person name="Liu W."/>
            <person name="Song Y."/>
            <person name="Salvetti E."/>
            <person name="Wrobel A."/>
            <person name="Rasinkangas P."/>
            <person name="Parkhill J."/>
            <person name="Rea M.C."/>
            <person name="O'Sullivan O."/>
            <person name="Ritari J."/>
            <person name="Douillard F.P."/>
            <person name="Paul Ross R."/>
            <person name="Yang R."/>
            <person name="Briner A.E."/>
            <person name="Felis G.E."/>
            <person name="de Vos W.M."/>
            <person name="Barrangou R."/>
            <person name="Klaenhammer T.R."/>
            <person name="Caufield P.W."/>
            <person name="Cui Y."/>
            <person name="Zhang H."/>
            <person name="O'Toole P.W."/>
        </authorList>
    </citation>
    <scope>NUCLEOTIDE SEQUENCE [LARGE SCALE GENOMIC DNA]</scope>
    <source>
        <strain evidence="4 5">DSM 16991</strain>
    </source>
</reference>
<evidence type="ECO:0000256" key="1">
    <source>
        <dbReference type="ARBA" id="ARBA00004613"/>
    </source>
</evidence>
<dbReference type="EMBL" id="AZFW01000047">
    <property type="protein sequence ID" value="KRM27542.1"/>
    <property type="molecule type" value="Genomic_DNA"/>
</dbReference>
<sequence>MEKKRHFCWFLGLLVILLFGVIGTARGQAQAAAPGATNSLTVHQVLTVYSGTGKSAQATGESVQPGQQVKIGDMTTVDGYSWLGLGDDRWISFDPSANPTYESRLWTRTPITIYRGLGGHRIKTADSIAAGTGKTVTAYIDLDGSPWYQVGKDEWASTSSRYNPVSAQQTLQLSFTTTVYTGTGMQRRATSRTLPALSSVTYTNTLTEGSTTWYNIGNDDWVTTDPAYNPGFEQYVYVPTSVPIWTTYTANRIKTAQIVSGNTNQVLQGTVSLNGVKWYKIGVNQWITLDSATSSAAGQKPTGPTAKRIVTLLGTTNIFTAPNGAAIHRILKNGTQWRYFTSQVINGSTWYNLGGKQWVTNAQDTTNWEKKADTIQFPILMYHELADNQPNNSWYVPVREFAQEMQWLRDNGYYFLNTQEAYTVLTTNQAPSDKLVWLTMDDGYESWFTKGLPIIQQNGVHGTMFLITNTGGLTRQQAVIMKENGMDIESHTVNHFDLSQLPDYQQKQEMLGAKQYLDSTYQQNTTAIAYPYGNYNDATKTEAAASGYTLGLRIHDGLASKDNGLYSLNRIKVSPGLTAAQFQYLVEHGKDQEVSGIVIGPPILK</sequence>
<dbReference type="SUPFAM" id="SSF88713">
    <property type="entry name" value="Glycoside hydrolase/deacetylase"/>
    <property type="match status" value="1"/>
</dbReference>
<dbReference type="InterPro" id="IPR002509">
    <property type="entry name" value="NODB_dom"/>
</dbReference>
<protein>
    <recommendedName>
        <fullName evidence="3">NodB homology domain-containing protein</fullName>
    </recommendedName>
</protein>
<keyword evidence="2" id="KW-0732">Signal</keyword>